<dbReference type="Gene3D" id="3.40.50.300">
    <property type="entry name" value="P-loop containing nucleotide triphosphate hydrolases"/>
    <property type="match status" value="1"/>
</dbReference>
<dbReference type="FunFam" id="3.40.50.300:FF:000737">
    <property type="entry name" value="Bifunctional polynucleotide phosphatase/kinase"/>
    <property type="match status" value="1"/>
</dbReference>
<dbReference type="InterPro" id="IPR006551">
    <property type="entry name" value="Polynucleotide_phosphatase"/>
</dbReference>
<reference evidence="2" key="1">
    <citation type="submission" date="2023-07" db="EMBL/GenBank/DDBJ databases">
        <authorList>
            <consortium name="AG Swart"/>
            <person name="Singh M."/>
            <person name="Singh A."/>
            <person name="Seah K."/>
            <person name="Emmerich C."/>
        </authorList>
    </citation>
    <scope>NUCLEOTIDE SEQUENCE</scope>
    <source>
        <strain evidence="2">DP1</strain>
    </source>
</reference>
<dbReference type="FunFam" id="3.40.50.1000:FF:000078">
    <property type="entry name" value="Bifunctional polynucleotide phosphatase/kinase"/>
    <property type="match status" value="1"/>
</dbReference>
<dbReference type="InterPro" id="IPR036412">
    <property type="entry name" value="HAD-like_sf"/>
</dbReference>
<dbReference type="EMBL" id="CAMPGE010003303">
    <property type="protein sequence ID" value="CAI2362132.1"/>
    <property type="molecule type" value="Genomic_DNA"/>
</dbReference>
<dbReference type="InterPro" id="IPR006549">
    <property type="entry name" value="HAD-SF_hydro_IIIA"/>
</dbReference>
<evidence type="ECO:0008006" key="4">
    <source>
        <dbReference type="Google" id="ProtNLM"/>
    </source>
</evidence>
<dbReference type="Proteomes" id="UP001295684">
    <property type="component" value="Unassembled WGS sequence"/>
</dbReference>
<dbReference type="GO" id="GO:0046404">
    <property type="term" value="F:ATP-dependent polydeoxyribonucleotide 5'-hydroxyl-kinase activity"/>
    <property type="evidence" value="ECO:0007669"/>
    <property type="project" value="TreeGrafter"/>
</dbReference>
<evidence type="ECO:0000313" key="3">
    <source>
        <dbReference type="Proteomes" id="UP001295684"/>
    </source>
</evidence>
<dbReference type="NCBIfam" id="TIGR01662">
    <property type="entry name" value="HAD-SF-IIIA"/>
    <property type="match status" value="1"/>
</dbReference>
<dbReference type="Pfam" id="PF13671">
    <property type="entry name" value="AAA_33"/>
    <property type="match status" value="1"/>
</dbReference>
<comment type="caution">
    <text evidence="2">The sequence shown here is derived from an EMBL/GenBank/DDBJ whole genome shotgun (WGS) entry which is preliminary data.</text>
</comment>
<dbReference type="PANTHER" id="PTHR12083:SF9">
    <property type="entry name" value="BIFUNCTIONAL POLYNUCLEOTIDE PHOSPHATASE_KINASE"/>
    <property type="match status" value="1"/>
</dbReference>
<dbReference type="AlphaFoldDB" id="A0AAD1X7Y9"/>
<organism evidence="2 3">
    <name type="scientific">Euplotes crassus</name>
    <dbReference type="NCBI Taxonomy" id="5936"/>
    <lineage>
        <taxon>Eukaryota</taxon>
        <taxon>Sar</taxon>
        <taxon>Alveolata</taxon>
        <taxon>Ciliophora</taxon>
        <taxon>Intramacronucleata</taxon>
        <taxon>Spirotrichea</taxon>
        <taxon>Hypotrichia</taxon>
        <taxon>Euplotida</taxon>
        <taxon>Euplotidae</taxon>
        <taxon>Moneuplotes</taxon>
    </lineage>
</organism>
<dbReference type="Pfam" id="PF08645">
    <property type="entry name" value="PNK3P"/>
    <property type="match status" value="1"/>
</dbReference>
<evidence type="ECO:0000313" key="2">
    <source>
        <dbReference type="EMBL" id="CAI2362132.1"/>
    </source>
</evidence>
<dbReference type="NCBIfam" id="TIGR01664">
    <property type="entry name" value="DNA-3'-Pase"/>
    <property type="match status" value="1"/>
</dbReference>
<dbReference type="Gene3D" id="3.40.50.1000">
    <property type="entry name" value="HAD superfamily/HAD-like"/>
    <property type="match status" value="1"/>
</dbReference>
<dbReference type="InterPro" id="IPR023214">
    <property type="entry name" value="HAD_sf"/>
</dbReference>
<accession>A0AAD1X7Y9</accession>
<gene>
    <name evidence="2" type="ORF">ECRASSUSDP1_LOCUS3453</name>
</gene>
<feature type="compositionally biased region" description="Basic residues" evidence="1">
    <location>
        <begin position="1"/>
        <end position="11"/>
    </location>
</feature>
<feature type="compositionally biased region" description="Basic and acidic residues" evidence="1">
    <location>
        <begin position="29"/>
        <end position="40"/>
    </location>
</feature>
<proteinExistence type="predicted"/>
<dbReference type="PANTHER" id="PTHR12083">
    <property type="entry name" value="BIFUNCTIONAL POLYNUCLEOTIDE PHOSPHATASE/KINASE"/>
    <property type="match status" value="1"/>
</dbReference>
<evidence type="ECO:0000256" key="1">
    <source>
        <dbReference type="SAM" id="MobiDB-lite"/>
    </source>
</evidence>
<dbReference type="SUPFAM" id="SSF52540">
    <property type="entry name" value="P-loop containing nucleoside triphosphate hydrolases"/>
    <property type="match status" value="1"/>
</dbReference>
<protein>
    <recommendedName>
        <fullName evidence="4">Bifunctional polynucleotide phosphatase/kinase</fullName>
    </recommendedName>
</protein>
<dbReference type="SUPFAM" id="SSF56784">
    <property type="entry name" value="HAD-like"/>
    <property type="match status" value="1"/>
</dbReference>
<name>A0AAD1X7Y9_EUPCR</name>
<dbReference type="InterPro" id="IPR027417">
    <property type="entry name" value="P-loop_NTPase"/>
</dbReference>
<keyword evidence="3" id="KW-1185">Reference proteome</keyword>
<dbReference type="InterPro" id="IPR013954">
    <property type="entry name" value="PNK3P"/>
</dbReference>
<sequence>MKVLKKARKRKPNNDLKGSTAKRFMASGEKSDQGKEETKVKGLQTWKSDGSILFADFGAKSSDKVAGFDMDSTLIDTKSGALFAKNASDWKWWDETVPNKLKEIYEDGYKIVIFSNQAGVEINRVKPETLKGKFTQLYSSLKIPFQALCATSKDENRKPNTGMWKYFVQNCNNGVIPKKTKSLYCGDAAGRPKTKTKKKDFSDGDRKFALNTGLTFYTPEMYFLGIKERLPPLAFNVKKLKDLEGKSPTGEEEKYAKEEQEMIIFIGSPGAGKSTFWNNFLKDYVRVNNDTLKTKEKCMKVARQALEEGKSCVIDNTNPDAATRSRYTSIAEELKVPCRAFLFDIEKNICMHNNDQRKVNSHRSHFSKKVSNVIIHTFFKRLEKPAEEEGFSEVKTIKFIPGPFESTGDEESYYNS</sequence>
<dbReference type="GO" id="GO:0003690">
    <property type="term" value="F:double-stranded DNA binding"/>
    <property type="evidence" value="ECO:0007669"/>
    <property type="project" value="TreeGrafter"/>
</dbReference>
<dbReference type="GO" id="GO:0046403">
    <property type="term" value="F:polynucleotide 3'-phosphatase activity"/>
    <property type="evidence" value="ECO:0007669"/>
    <property type="project" value="TreeGrafter"/>
</dbReference>
<feature type="region of interest" description="Disordered" evidence="1">
    <location>
        <begin position="1"/>
        <end position="41"/>
    </location>
</feature>
<dbReference type="GO" id="GO:0006281">
    <property type="term" value="P:DNA repair"/>
    <property type="evidence" value="ECO:0007669"/>
    <property type="project" value="TreeGrafter"/>
</dbReference>